<feature type="region of interest" description="Disordered" evidence="1">
    <location>
        <begin position="78"/>
        <end position="97"/>
    </location>
</feature>
<keyword evidence="2" id="KW-0812">Transmembrane</keyword>
<sequence>MSLPEAPSDPFASAKDTISSWDKCMAKTYCKWPVIVAIIVGSVILLTVIFCVARCICCGAEIACCCVKCCTCCCPSGRGRKRVHSAPPPPVYAQPSYKPDASGRIYEERPVHQQYHSHTAPAFAAPEPERPQYAKFESQSKPVNEDALPAMPVWSEAKSTRVEEEVIPEKRGDVELSRLDTTGVAAGAAMAAPRRSPVHRSPTGDGYASPVGYQNDSFVNQAPRRSPGPYAGGYEPDNRYRDVSPVHQQSLSPVYGAGAGYQNDYQGRRSPNAAYGQAYDQAYDPAPRYTSPTPQESSGYGYAVPSQNRPLEMPYHSAHQAPSPVSSPTHYAPSGSTRYEPPAASYPGQQEYQAAEPSYPGQSTYHAYQPAQAQGDQYTGVSRKPVQGSWKEL</sequence>
<feature type="compositionally biased region" description="Low complexity" evidence="1">
    <location>
        <begin position="273"/>
        <end position="286"/>
    </location>
</feature>
<dbReference type="GO" id="GO:0005886">
    <property type="term" value="C:plasma membrane"/>
    <property type="evidence" value="ECO:0007669"/>
    <property type="project" value="TreeGrafter"/>
</dbReference>
<dbReference type="Proteomes" id="UP000799440">
    <property type="component" value="Unassembled WGS sequence"/>
</dbReference>
<dbReference type="GO" id="GO:0005935">
    <property type="term" value="C:cellular bud neck"/>
    <property type="evidence" value="ECO:0007669"/>
    <property type="project" value="TreeGrafter"/>
</dbReference>
<name>A0A6A6V9J3_9PLEO</name>
<feature type="compositionally biased region" description="Polar residues" evidence="1">
    <location>
        <begin position="323"/>
        <end position="337"/>
    </location>
</feature>
<gene>
    <name evidence="3" type="ORF">M011DRAFT_527360</name>
</gene>
<evidence type="ECO:0000256" key="1">
    <source>
        <dbReference type="SAM" id="MobiDB-lite"/>
    </source>
</evidence>
<evidence type="ECO:0000256" key="2">
    <source>
        <dbReference type="SAM" id="Phobius"/>
    </source>
</evidence>
<dbReference type="InterPro" id="IPR037504">
    <property type="entry name" value="PSI_induc_2"/>
</dbReference>
<accession>A0A6A6V9J3</accession>
<organism evidence="3 4">
    <name type="scientific">Sporormia fimetaria CBS 119925</name>
    <dbReference type="NCBI Taxonomy" id="1340428"/>
    <lineage>
        <taxon>Eukaryota</taxon>
        <taxon>Fungi</taxon>
        <taxon>Dikarya</taxon>
        <taxon>Ascomycota</taxon>
        <taxon>Pezizomycotina</taxon>
        <taxon>Dothideomycetes</taxon>
        <taxon>Pleosporomycetidae</taxon>
        <taxon>Pleosporales</taxon>
        <taxon>Sporormiaceae</taxon>
        <taxon>Sporormia</taxon>
    </lineage>
</organism>
<keyword evidence="2" id="KW-1133">Transmembrane helix</keyword>
<feature type="region of interest" description="Disordered" evidence="1">
    <location>
        <begin position="187"/>
        <end position="393"/>
    </location>
</feature>
<keyword evidence="4" id="KW-1185">Reference proteome</keyword>
<feature type="compositionally biased region" description="Polar residues" evidence="1">
    <location>
        <begin position="360"/>
        <end position="380"/>
    </location>
</feature>
<dbReference type="AlphaFoldDB" id="A0A6A6V9J3"/>
<dbReference type="PANTHER" id="PTHR40018:SF1">
    <property type="entry name" value="[PSI+] INDUCTION PROTEIN 2"/>
    <property type="match status" value="1"/>
</dbReference>
<evidence type="ECO:0008006" key="5">
    <source>
        <dbReference type="Google" id="ProtNLM"/>
    </source>
</evidence>
<reference evidence="3" key="1">
    <citation type="journal article" date="2020" name="Stud. Mycol.">
        <title>101 Dothideomycetes genomes: a test case for predicting lifestyles and emergence of pathogens.</title>
        <authorList>
            <person name="Haridas S."/>
            <person name="Albert R."/>
            <person name="Binder M."/>
            <person name="Bloem J."/>
            <person name="Labutti K."/>
            <person name="Salamov A."/>
            <person name="Andreopoulos B."/>
            <person name="Baker S."/>
            <person name="Barry K."/>
            <person name="Bills G."/>
            <person name="Bluhm B."/>
            <person name="Cannon C."/>
            <person name="Castanera R."/>
            <person name="Culley D."/>
            <person name="Daum C."/>
            <person name="Ezra D."/>
            <person name="Gonzalez J."/>
            <person name="Henrissat B."/>
            <person name="Kuo A."/>
            <person name="Liang C."/>
            <person name="Lipzen A."/>
            <person name="Lutzoni F."/>
            <person name="Magnuson J."/>
            <person name="Mondo S."/>
            <person name="Nolan M."/>
            <person name="Ohm R."/>
            <person name="Pangilinan J."/>
            <person name="Park H.-J."/>
            <person name="Ramirez L."/>
            <person name="Alfaro M."/>
            <person name="Sun H."/>
            <person name="Tritt A."/>
            <person name="Yoshinaga Y."/>
            <person name="Zwiers L.-H."/>
            <person name="Turgeon B."/>
            <person name="Goodwin S."/>
            <person name="Spatafora J."/>
            <person name="Crous P."/>
            <person name="Grigoriev I."/>
        </authorList>
    </citation>
    <scope>NUCLEOTIDE SEQUENCE</scope>
    <source>
        <strain evidence="3">CBS 119925</strain>
    </source>
</reference>
<dbReference type="PANTHER" id="PTHR40018">
    <property type="entry name" value="[PSI+] INDUCTION PROTEIN 2"/>
    <property type="match status" value="1"/>
</dbReference>
<dbReference type="OrthoDB" id="5401332at2759"/>
<proteinExistence type="predicted"/>
<evidence type="ECO:0000313" key="4">
    <source>
        <dbReference type="Proteomes" id="UP000799440"/>
    </source>
</evidence>
<feature type="transmembrane region" description="Helical" evidence="2">
    <location>
        <begin position="32"/>
        <end position="50"/>
    </location>
</feature>
<keyword evidence="2" id="KW-0472">Membrane</keyword>
<protein>
    <recommendedName>
        <fullName evidence="5">Fibroin-3 related protein</fullName>
    </recommendedName>
</protein>
<dbReference type="EMBL" id="MU006580">
    <property type="protein sequence ID" value="KAF2745837.1"/>
    <property type="molecule type" value="Genomic_DNA"/>
</dbReference>
<evidence type="ECO:0000313" key="3">
    <source>
        <dbReference type="EMBL" id="KAF2745837.1"/>
    </source>
</evidence>